<dbReference type="RefSeq" id="WP_114404424.1">
    <property type="nucleotide sequence ID" value="NZ_QOWE01000002.1"/>
</dbReference>
<dbReference type="Pfam" id="PF00005">
    <property type="entry name" value="ABC_tran"/>
    <property type="match status" value="1"/>
</dbReference>
<gene>
    <name evidence="6" type="ORF">DUE52_02795</name>
</gene>
<sequence length="318" mass="35775">MIAVRHLTKQYPTHLAVDDVSFEVGARETLVLLGTSGSGKTTTLKMINRLIEPTSGVIEVNGIAIGERKLHELRREIGYVIQETGLFPHYTIGENIALVPRLLQWDERKTQDRIRELMAMLRLPETFVKAYPSQLSGGQRQRVGLARALAAQPSILLMDEPLGALDPVTRSAIRREFRNLEEIRQKTIVLVTHDIREAFELGDRVALMDGGRIQQIGTPRELLLRPVNEFVRNFFADQWLSLQLHAFSLQDLSPYLPDEATSPPEARLFPAHTQLADVMSELSGSETIVFQSSQRFITIQSATIWPALGQLLQHQSVS</sequence>
<dbReference type="OrthoDB" id="9782239at2"/>
<dbReference type="InterPro" id="IPR017871">
    <property type="entry name" value="ABC_transporter-like_CS"/>
</dbReference>
<evidence type="ECO:0000256" key="4">
    <source>
        <dbReference type="ARBA" id="ARBA00022840"/>
    </source>
</evidence>
<reference evidence="6 7" key="1">
    <citation type="submission" date="2018-07" db="EMBL/GenBank/DDBJ databases">
        <title>Genome analysis of Larkinella rosea.</title>
        <authorList>
            <person name="Zhou Z."/>
            <person name="Wang G."/>
        </authorList>
    </citation>
    <scope>NUCLEOTIDE SEQUENCE [LARGE SCALE GENOMIC DNA]</scope>
    <source>
        <strain evidence="7">zzj9</strain>
    </source>
</reference>
<dbReference type="InterPro" id="IPR027417">
    <property type="entry name" value="P-loop_NTPase"/>
</dbReference>
<dbReference type="FunFam" id="3.40.50.300:FF:000425">
    <property type="entry name" value="Probable ABC transporter, ATP-binding subunit"/>
    <property type="match status" value="1"/>
</dbReference>
<protein>
    <submittedName>
        <fullName evidence="6">ATP-binding cassette domain-containing protein</fullName>
    </submittedName>
</protein>
<dbReference type="AlphaFoldDB" id="A0A368JWY8"/>
<dbReference type="PROSITE" id="PS00211">
    <property type="entry name" value="ABC_TRANSPORTER_1"/>
    <property type="match status" value="1"/>
</dbReference>
<organism evidence="6 7">
    <name type="scientific">Larkinella punicea</name>
    <dbReference type="NCBI Taxonomy" id="2315727"/>
    <lineage>
        <taxon>Bacteria</taxon>
        <taxon>Pseudomonadati</taxon>
        <taxon>Bacteroidota</taxon>
        <taxon>Cytophagia</taxon>
        <taxon>Cytophagales</taxon>
        <taxon>Spirosomataceae</taxon>
        <taxon>Larkinella</taxon>
    </lineage>
</organism>
<dbReference type="InterPro" id="IPR003593">
    <property type="entry name" value="AAA+_ATPase"/>
</dbReference>
<dbReference type="GO" id="GO:0005524">
    <property type="term" value="F:ATP binding"/>
    <property type="evidence" value="ECO:0007669"/>
    <property type="project" value="UniProtKB-KW"/>
</dbReference>
<name>A0A368JWY8_9BACT</name>
<accession>A0A368JWY8</accession>
<evidence type="ECO:0000256" key="1">
    <source>
        <dbReference type="ARBA" id="ARBA00005417"/>
    </source>
</evidence>
<dbReference type="GO" id="GO:0015697">
    <property type="term" value="P:quaternary ammonium group transport"/>
    <property type="evidence" value="ECO:0007669"/>
    <property type="project" value="UniProtKB-ARBA"/>
</dbReference>
<comment type="similarity">
    <text evidence="1">Belongs to the ABC transporter superfamily.</text>
</comment>
<evidence type="ECO:0000313" key="7">
    <source>
        <dbReference type="Proteomes" id="UP000253383"/>
    </source>
</evidence>
<keyword evidence="3" id="KW-0547">Nucleotide-binding</keyword>
<dbReference type="PANTHER" id="PTHR43117:SF4">
    <property type="entry name" value="OSMOPROTECTANT IMPORT ATP-BINDING PROTEIN OSMV"/>
    <property type="match status" value="1"/>
</dbReference>
<dbReference type="SUPFAM" id="SSF52540">
    <property type="entry name" value="P-loop containing nucleoside triphosphate hydrolases"/>
    <property type="match status" value="1"/>
</dbReference>
<dbReference type="PANTHER" id="PTHR43117">
    <property type="entry name" value="OSMOPROTECTANT IMPORT ATP-BINDING PROTEIN OSMV"/>
    <property type="match status" value="1"/>
</dbReference>
<evidence type="ECO:0000256" key="3">
    <source>
        <dbReference type="ARBA" id="ARBA00022741"/>
    </source>
</evidence>
<comment type="caution">
    <text evidence="6">The sequence shown here is derived from an EMBL/GenBank/DDBJ whole genome shotgun (WGS) entry which is preliminary data.</text>
</comment>
<keyword evidence="4 6" id="KW-0067">ATP-binding</keyword>
<evidence type="ECO:0000313" key="6">
    <source>
        <dbReference type="EMBL" id="RCR71194.1"/>
    </source>
</evidence>
<evidence type="ECO:0000259" key="5">
    <source>
        <dbReference type="PROSITE" id="PS50893"/>
    </source>
</evidence>
<proteinExistence type="inferred from homology"/>
<keyword evidence="2" id="KW-0813">Transport</keyword>
<evidence type="ECO:0000256" key="2">
    <source>
        <dbReference type="ARBA" id="ARBA00022448"/>
    </source>
</evidence>
<dbReference type="InterPro" id="IPR003439">
    <property type="entry name" value="ABC_transporter-like_ATP-bd"/>
</dbReference>
<dbReference type="SMART" id="SM00382">
    <property type="entry name" value="AAA"/>
    <property type="match status" value="1"/>
</dbReference>
<dbReference type="Gene3D" id="3.40.50.300">
    <property type="entry name" value="P-loop containing nucleotide triphosphate hydrolases"/>
    <property type="match status" value="1"/>
</dbReference>
<dbReference type="EMBL" id="QOWE01000002">
    <property type="protein sequence ID" value="RCR71194.1"/>
    <property type="molecule type" value="Genomic_DNA"/>
</dbReference>
<feature type="domain" description="ABC transporter" evidence="5">
    <location>
        <begin position="2"/>
        <end position="235"/>
    </location>
</feature>
<dbReference type="GO" id="GO:0016887">
    <property type="term" value="F:ATP hydrolysis activity"/>
    <property type="evidence" value="ECO:0007669"/>
    <property type="project" value="InterPro"/>
</dbReference>
<dbReference type="Proteomes" id="UP000253383">
    <property type="component" value="Unassembled WGS sequence"/>
</dbReference>
<keyword evidence="7" id="KW-1185">Reference proteome</keyword>
<dbReference type="PROSITE" id="PS50893">
    <property type="entry name" value="ABC_TRANSPORTER_2"/>
    <property type="match status" value="1"/>
</dbReference>